<dbReference type="EMBL" id="BMAW01073922">
    <property type="protein sequence ID" value="GFT89944.1"/>
    <property type="molecule type" value="Genomic_DNA"/>
</dbReference>
<dbReference type="AlphaFoldDB" id="A0A8X6PXU6"/>
<evidence type="ECO:0000256" key="1">
    <source>
        <dbReference type="SAM" id="MobiDB-lite"/>
    </source>
</evidence>
<name>A0A8X6PXU6_NEPPI</name>
<dbReference type="Proteomes" id="UP000887013">
    <property type="component" value="Unassembled WGS sequence"/>
</dbReference>
<keyword evidence="3" id="KW-1185">Reference proteome</keyword>
<sequence length="158" mass="18418">MWISNLKKYDKESEVLWSKGSKVRGTSREESSSSDARLRRLRKRFFKTNASQGRGQLQRKEILRDFKRNFTQQSFQVKGNPTENRRGGRSRTEEDGWEQNRDSTRRDATGKGSFRTGVKSKKRFSGELLRKRERRCSETGPGRPSTAVRHKAVKAHKK</sequence>
<feature type="compositionally biased region" description="Basic residues" evidence="1">
    <location>
        <begin position="148"/>
        <end position="158"/>
    </location>
</feature>
<evidence type="ECO:0000313" key="3">
    <source>
        <dbReference type="Proteomes" id="UP000887013"/>
    </source>
</evidence>
<proteinExistence type="predicted"/>
<feature type="region of interest" description="Disordered" evidence="1">
    <location>
        <begin position="69"/>
        <end position="158"/>
    </location>
</feature>
<reference evidence="2" key="1">
    <citation type="submission" date="2020-08" db="EMBL/GenBank/DDBJ databases">
        <title>Multicomponent nature underlies the extraordinary mechanical properties of spider dragline silk.</title>
        <authorList>
            <person name="Kono N."/>
            <person name="Nakamura H."/>
            <person name="Mori M."/>
            <person name="Yoshida Y."/>
            <person name="Ohtoshi R."/>
            <person name="Malay A.D."/>
            <person name="Moran D.A.P."/>
            <person name="Tomita M."/>
            <person name="Numata K."/>
            <person name="Arakawa K."/>
        </authorList>
    </citation>
    <scope>NUCLEOTIDE SEQUENCE</scope>
</reference>
<evidence type="ECO:0000313" key="2">
    <source>
        <dbReference type="EMBL" id="GFT89944.1"/>
    </source>
</evidence>
<accession>A0A8X6PXU6</accession>
<feature type="compositionally biased region" description="Polar residues" evidence="1">
    <location>
        <begin position="69"/>
        <end position="82"/>
    </location>
</feature>
<protein>
    <submittedName>
        <fullName evidence="2">Uncharacterized protein</fullName>
    </submittedName>
</protein>
<feature type="compositionally biased region" description="Basic and acidic residues" evidence="1">
    <location>
        <begin position="83"/>
        <end position="109"/>
    </location>
</feature>
<comment type="caution">
    <text evidence="2">The sequence shown here is derived from an EMBL/GenBank/DDBJ whole genome shotgun (WGS) entry which is preliminary data.</text>
</comment>
<feature type="non-terminal residue" evidence="2">
    <location>
        <position position="1"/>
    </location>
</feature>
<feature type="region of interest" description="Disordered" evidence="1">
    <location>
        <begin position="17"/>
        <end position="37"/>
    </location>
</feature>
<gene>
    <name evidence="2" type="ORF">NPIL_446091</name>
</gene>
<organism evidence="2 3">
    <name type="scientific">Nephila pilipes</name>
    <name type="common">Giant wood spider</name>
    <name type="synonym">Nephila maculata</name>
    <dbReference type="NCBI Taxonomy" id="299642"/>
    <lineage>
        <taxon>Eukaryota</taxon>
        <taxon>Metazoa</taxon>
        <taxon>Ecdysozoa</taxon>
        <taxon>Arthropoda</taxon>
        <taxon>Chelicerata</taxon>
        <taxon>Arachnida</taxon>
        <taxon>Araneae</taxon>
        <taxon>Araneomorphae</taxon>
        <taxon>Entelegynae</taxon>
        <taxon>Araneoidea</taxon>
        <taxon>Nephilidae</taxon>
        <taxon>Nephila</taxon>
    </lineage>
</organism>